<reference evidence="2 3" key="1">
    <citation type="submission" date="2024-06" db="EMBL/GenBank/DDBJ databases">
        <title>Sorghum-associated microbial communities from plants grown in Nebraska, USA.</title>
        <authorList>
            <person name="Schachtman D."/>
        </authorList>
    </citation>
    <scope>NUCLEOTIDE SEQUENCE [LARGE SCALE GENOMIC DNA]</scope>
    <source>
        <strain evidence="2 3">3207</strain>
    </source>
</reference>
<sequence>MIRILLVEDETEKARVVSDAIVNASSLNINCLTHCNSLVEAKRNLQNNYYDLMVIDLNIPTRTDLPVKGGAGIELLQSLSSHSDKYNIPKYVIGLSAYPESIEGAELKIKNPLWPILKFAHDESDWVHGLQSAVRHIVTSDRPPFVTDGRTYHTTLGVVVGLEDLELESVLALDPSFKQISVRHDPTRYFAGTLSGDGRIVDVVVAAAPKMGLPVSAVVATKLVETFRPRYLAMTGICAGVRGKTEIGDILIADPCWDWGSGKLGVDQDERERFLNAPYQWRLNAELRSKAKDISTDSEWLKTVFMEWEGERPINKPRILIDAVASGASVLQRRSAMDAIVGQHKNLIGVEMEIFSVLTAAEISTAPQPLAIGFKSVCDFGDENKNDGHQRYAAYTSARFLKKIALAAMAPSLEIPEEDPLESAV</sequence>
<dbReference type="Pfam" id="PF01048">
    <property type="entry name" value="PNP_UDP_1"/>
    <property type="match status" value="1"/>
</dbReference>
<dbReference type="EMBL" id="JBEPSM010000002">
    <property type="protein sequence ID" value="MET4634912.1"/>
    <property type="molecule type" value="Genomic_DNA"/>
</dbReference>
<dbReference type="Gene3D" id="3.40.50.2300">
    <property type="match status" value="1"/>
</dbReference>
<comment type="caution">
    <text evidence="2">The sequence shown here is derived from an EMBL/GenBank/DDBJ whole genome shotgun (WGS) entry which is preliminary data.</text>
</comment>
<dbReference type="InterPro" id="IPR000845">
    <property type="entry name" value="Nucleoside_phosphorylase_d"/>
</dbReference>
<evidence type="ECO:0000313" key="2">
    <source>
        <dbReference type="EMBL" id="MET4634912.1"/>
    </source>
</evidence>
<accession>A0ABV2R0V8</accession>
<dbReference type="SUPFAM" id="SSF53167">
    <property type="entry name" value="Purine and uridine phosphorylases"/>
    <property type="match status" value="1"/>
</dbReference>
<evidence type="ECO:0000313" key="3">
    <source>
        <dbReference type="Proteomes" id="UP001549321"/>
    </source>
</evidence>
<dbReference type="Gene3D" id="3.40.50.1580">
    <property type="entry name" value="Nucleoside phosphorylase domain"/>
    <property type="match status" value="1"/>
</dbReference>
<feature type="domain" description="Nucleoside phosphorylase" evidence="1">
    <location>
        <begin position="156"/>
        <end position="407"/>
    </location>
</feature>
<evidence type="ECO:0000259" key="1">
    <source>
        <dbReference type="Pfam" id="PF01048"/>
    </source>
</evidence>
<dbReference type="InterPro" id="IPR011006">
    <property type="entry name" value="CheY-like_superfamily"/>
</dbReference>
<dbReference type="RefSeq" id="WP_354552008.1">
    <property type="nucleotide sequence ID" value="NZ_JBEPSM010000002.1"/>
</dbReference>
<dbReference type="SUPFAM" id="SSF52172">
    <property type="entry name" value="CheY-like"/>
    <property type="match status" value="1"/>
</dbReference>
<gene>
    <name evidence="2" type="ORF">ABIE08_002858</name>
</gene>
<dbReference type="InterPro" id="IPR035994">
    <property type="entry name" value="Nucleoside_phosphorylase_sf"/>
</dbReference>
<name>A0ABV2R0V8_9HYPH</name>
<dbReference type="PANTHER" id="PTHR46832:SF1">
    <property type="entry name" value="5'-METHYLTHIOADENOSINE_S-ADENOSYLHOMOCYSTEINE NUCLEOSIDASE"/>
    <property type="match status" value="1"/>
</dbReference>
<organism evidence="2 3">
    <name type="scientific">Kaistia defluvii</name>
    <dbReference type="NCBI Taxonomy" id="410841"/>
    <lineage>
        <taxon>Bacteria</taxon>
        <taxon>Pseudomonadati</taxon>
        <taxon>Pseudomonadota</taxon>
        <taxon>Alphaproteobacteria</taxon>
        <taxon>Hyphomicrobiales</taxon>
        <taxon>Kaistiaceae</taxon>
        <taxon>Kaistia</taxon>
    </lineage>
</organism>
<protein>
    <submittedName>
        <fullName evidence="2">Nucleoside phosphorylase/CheY-like chemotaxis protein</fullName>
    </submittedName>
</protein>
<proteinExistence type="predicted"/>
<dbReference type="PANTHER" id="PTHR46832">
    <property type="entry name" value="5'-METHYLTHIOADENOSINE/S-ADENOSYLHOMOCYSTEINE NUCLEOSIDASE"/>
    <property type="match status" value="1"/>
</dbReference>
<keyword evidence="3" id="KW-1185">Reference proteome</keyword>
<dbReference type="Proteomes" id="UP001549321">
    <property type="component" value="Unassembled WGS sequence"/>
</dbReference>